<reference evidence="2" key="1">
    <citation type="submission" date="2020-10" db="EMBL/GenBank/DDBJ databases">
        <authorList>
            <person name="Castelo-Branco R."/>
            <person name="Eusebio N."/>
            <person name="Adriana R."/>
            <person name="Vieira A."/>
            <person name="Brugerolle De Fraissinette N."/>
            <person name="Rezende De Castro R."/>
            <person name="Schneider M.P."/>
            <person name="Vasconcelos V."/>
            <person name="Leao P.N."/>
        </authorList>
    </citation>
    <scope>NUCLEOTIDE SEQUENCE</scope>
    <source>
        <strain evidence="2">LEGE 11480</strain>
    </source>
</reference>
<dbReference type="RefSeq" id="WP_264326636.1">
    <property type="nucleotide sequence ID" value="NZ_JADEXQ010000076.1"/>
</dbReference>
<dbReference type="InterPro" id="IPR005094">
    <property type="entry name" value="Endonuclease_MobA/VirD2"/>
</dbReference>
<name>A0A928VQ92_9CYAN</name>
<feature type="domain" description="MobA/VirD2-like nuclease" evidence="1">
    <location>
        <begin position="98"/>
        <end position="163"/>
    </location>
</feature>
<gene>
    <name evidence="2" type="ORF">IQ266_18905</name>
</gene>
<keyword evidence="3" id="KW-1185">Reference proteome</keyword>
<dbReference type="AlphaFoldDB" id="A0A928VQ92"/>
<evidence type="ECO:0000259" key="1">
    <source>
        <dbReference type="Pfam" id="PF03432"/>
    </source>
</evidence>
<dbReference type="EMBL" id="JADEXQ010000076">
    <property type="protein sequence ID" value="MBE9031808.1"/>
    <property type="molecule type" value="Genomic_DNA"/>
</dbReference>
<dbReference type="Pfam" id="PF03432">
    <property type="entry name" value="Relaxase"/>
    <property type="match status" value="2"/>
</dbReference>
<comment type="caution">
    <text evidence="2">The sequence shown here is derived from an EMBL/GenBank/DDBJ whole genome shotgun (WGS) entry which is preliminary data.</text>
</comment>
<feature type="domain" description="MobA/VirD2-like nuclease" evidence="1">
    <location>
        <begin position="12"/>
        <end position="85"/>
    </location>
</feature>
<accession>A0A928VQ92</accession>
<evidence type="ECO:0000313" key="2">
    <source>
        <dbReference type="EMBL" id="MBE9031808.1"/>
    </source>
</evidence>
<evidence type="ECO:0000313" key="3">
    <source>
        <dbReference type="Proteomes" id="UP000625316"/>
    </source>
</evidence>
<organism evidence="2 3">
    <name type="scientific">Romeriopsis navalis LEGE 11480</name>
    <dbReference type="NCBI Taxonomy" id="2777977"/>
    <lineage>
        <taxon>Bacteria</taxon>
        <taxon>Bacillati</taxon>
        <taxon>Cyanobacteriota</taxon>
        <taxon>Cyanophyceae</taxon>
        <taxon>Leptolyngbyales</taxon>
        <taxon>Leptolyngbyaceae</taxon>
        <taxon>Romeriopsis</taxon>
        <taxon>Romeriopsis navalis</taxon>
    </lineage>
</organism>
<protein>
    <submittedName>
        <fullName evidence="2">Relaxase/mobilization nuclease domain-containing protein</fullName>
    </submittedName>
</protein>
<sequence length="211" mass="23806">MHNGSFGATTRYVLNKEQAQLLDSTMGSLSAETLTAEFMVSKDLRPELKHPVWHITLSLPHDESLTDAQFVEVGRKYMAGMIIGQSDPQVLQDQGYELQREAFMVETLPEYQFFQARHSDREHEHLHIVASRINLETGKPVKLWRDAFRSQHVIRGLEREYELTQVQNSWDVGRKARSKGQLERGQLKGSPAVQLPRIAGVLGGGLSGRSG</sequence>
<proteinExistence type="predicted"/>
<dbReference type="Proteomes" id="UP000625316">
    <property type="component" value="Unassembled WGS sequence"/>
</dbReference>